<dbReference type="RefSeq" id="WP_099698732.1">
    <property type="nucleotide sequence ID" value="NZ_NOVD01000053.1"/>
</dbReference>
<keyword evidence="2" id="KW-0238">DNA-binding</keyword>
<organism evidence="2 3">
    <name type="scientific">Rhodococcus qingshengii</name>
    <dbReference type="NCBI Taxonomy" id="334542"/>
    <lineage>
        <taxon>Bacteria</taxon>
        <taxon>Bacillati</taxon>
        <taxon>Actinomycetota</taxon>
        <taxon>Actinomycetes</taxon>
        <taxon>Mycobacteriales</taxon>
        <taxon>Nocardiaceae</taxon>
        <taxon>Rhodococcus</taxon>
        <taxon>Rhodococcus erythropolis group</taxon>
    </lineage>
</organism>
<dbReference type="AlphaFoldDB" id="A0A2A5J0Z3"/>
<reference evidence="2 3" key="1">
    <citation type="submission" date="2017-07" db="EMBL/GenBank/DDBJ databases">
        <title>Draft sequence of Rhodococcus enclensis 23b-28.</title>
        <authorList>
            <person name="Besaury L."/>
            <person name="Sancelme M."/>
            <person name="Amato P."/>
            <person name="Lallement A."/>
            <person name="Delort A.-M."/>
        </authorList>
    </citation>
    <scope>NUCLEOTIDE SEQUENCE [LARGE SCALE GENOMIC DNA]</scope>
    <source>
        <strain evidence="2 3">23b-28</strain>
    </source>
</reference>
<dbReference type="GO" id="GO:0003677">
    <property type="term" value="F:DNA binding"/>
    <property type="evidence" value="ECO:0007669"/>
    <property type="project" value="UniProtKB-KW"/>
</dbReference>
<sequence length="148" mass="16101">MTTQPYNVVAELDVPFDEETADQLIEPIADYSGAVGRSELGRTEVVFTLPAESVRQANTTALAILEQYPWTLLSLRVMTAADFDRLTDAVELPPLVSVSEAAAELGVTRQSILKSIKSAKLPATRVGDTWVVRESVVQARVRENAKSA</sequence>
<feature type="domain" description="Helix-turn-helix" evidence="1">
    <location>
        <begin position="96"/>
        <end position="144"/>
    </location>
</feature>
<dbReference type="InterPro" id="IPR041657">
    <property type="entry name" value="HTH_17"/>
</dbReference>
<comment type="caution">
    <text evidence="2">The sequence shown here is derived from an EMBL/GenBank/DDBJ whole genome shotgun (WGS) entry which is preliminary data.</text>
</comment>
<dbReference type="EMBL" id="NOVD01000053">
    <property type="protein sequence ID" value="PCK23255.1"/>
    <property type="molecule type" value="Genomic_DNA"/>
</dbReference>
<name>A0A2A5J0Z3_RHOSG</name>
<accession>A0A2A5J0Z3</accession>
<protein>
    <submittedName>
        <fullName evidence="2">DNA-binding protein</fullName>
    </submittedName>
</protein>
<gene>
    <name evidence="2" type="ORF">CHR55_30355</name>
</gene>
<evidence type="ECO:0000313" key="3">
    <source>
        <dbReference type="Proteomes" id="UP000230886"/>
    </source>
</evidence>
<proteinExistence type="predicted"/>
<evidence type="ECO:0000313" key="2">
    <source>
        <dbReference type="EMBL" id="PCK23255.1"/>
    </source>
</evidence>
<dbReference type="Pfam" id="PF12728">
    <property type="entry name" value="HTH_17"/>
    <property type="match status" value="1"/>
</dbReference>
<evidence type="ECO:0000259" key="1">
    <source>
        <dbReference type="Pfam" id="PF12728"/>
    </source>
</evidence>
<dbReference type="Proteomes" id="UP000230886">
    <property type="component" value="Unassembled WGS sequence"/>
</dbReference>